<dbReference type="AlphaFoldDB" id="A0AA86NCJ9"/>
<keyword evidence="3" id="KW-1185">Reference proteome</keyword>
<proteinExistence type="predicted"/>
<sequence length="153" mass="18340">MASYYLNYHRNLQTAIQQFFEGNMSDTVEQFMHGTNTTKDEAELYLTQHNAYMRNQSVQTAIQNYLRLRPRRRIQQPQLNLQQQRYNQVFQPIQPQFVSLDQQCVNQQIQNDQIYNQQYSAPPQCASPNYEPASSQFNTYQQQFAPQYDNQYY</sequence>
<dbReference type="Proteomes" id="UP001642409">
    <property type="component" value="Unassembled WGS sequence"/>
</dbReference>
<organism evidence="1">
    <name type="scientific">Hexamita inflata</name>
    <dbReference type="NCBI Taxonomy" id="28002"/>
    <lineage>
        <taxon>Eukaryota</taxon>
        <taxon>Metamonada</taxon>
        <taxon>Diplomonadida</taxon>
        <taxon>Hexamitidae</taxon>
        <taxon>Hexamitinae</taxon>
        <taxon>Hexamita</taxon>
    </lineage>
</organism>
<gene>
    <name evidence="2" type="ORF">HINF_LOCUS47544</name>
    <name evidence="1" type="ORF">HINF_LOCUS4917</name>
</gene>
<evidence type="ECO:0000313" key="2">
    <source>
        <dbReference type="EMBL" id="CAL6057511.1"/>
    </source>
</evidence>
<evidence type="ECO:0000313" key="3">
    <source>
        <dbReference type="Proteomes" id="UP001642409"/>
    </source>
</evidence>
<comment type="caution">
    <text evidence="1">The sequence shown here is derived from an EMBL/GenBank/DDBJ whole genome shotgun (WGS) entry which is preliminary data.</text>
</comment>
<evidence type="ECO:0000313" key="1">
    <source>
        <dbReference type="EMBL" id="CAI9917272.1"/>
    </source>
</evidence>
<dbReference type="EMBL" id="CATOUU010000126">
    <property type="protein sequence ID" value="CAI9917272.1"/>
    <property type="molecule type" value="Genomic_DNA"/>
</dbReference>
<reference evidence="2 3" key="2">
    <citation type="submission" date="2024-07" db="EMBL/GenBank/DDBJ databases">
        <authorList>
            <person name="Akdeniz Z."/>
        </authorList>
    </citation>
    <scope>NUCLEOTIDE SEQUENCE [LARGE SCALE GENOMIC DNA]</scope>
</reference>
<accession>A0AA86NCJ9</accession>
<protein>
    <submittedName>
        <fullName evidence="2">Hypothetical_protein</fullName>
    </submittedName>
</protein>
<reference evidence="1" key="1">
    <citation type="submission" date="2023-06" db="EMBL/GenBank/DDBJ databases">
        <authorList>
            <person name="Kurt Z."/>
        </authorList>
    </citation>
    <scope>NUCLEOTIDE SEQUENCE</scope>
</reference>
<name>A0AA86NCJ9_9EUKA</name>
<dbReference type="EMBL" id="CAXDID020000214">
    <property type="protein sequence ID" value="CAL6057511.1"/>
    <property type="molecule type" value="Genomic_DNA"/>
</dbReference>